<keyword evidence="3" id="KW-1185">Reference proteome</keyword>
<proteinExistence type="predicted"/>
<feature type="domain" description="Reverse transcriptase Ty1/copia-type" evidence="1">
    <location>
        <begin position="1"/>
        <end position="82"/>
    </location>
</feature>
<dbReference type="OMA" id="INTNMIM"/>
<comment type="caution">
    <text evidence="2">The sequence shown here is derived from an EMBL/GenBank/DDBJ whole genome shotgun (WGS) entry which is preliminary data.</text>
</comment>
<feature type="non-terminal residue" evidence="2">
    <location>
        <position position="1"/>
    </location>
</feature>
<dbReference type="Proteomes" id="UP000824469">
    <property type="component" value="Unassembled WGS sequence"/>
</dbReference>
<dbReference type="EMBL" id="JAHRHJ020000011">
    <property type="protein sequence ID" value="KAH9294714.1"/>
    <property type="molecule type" value="Genomic_DNA"/>
</dbReference>
<sequence length="82" mass="9497">APRAWYIKIDEHLVQHGFVRNPYDPNLYLKKKGGEIVIVVVYVDDLVITGSSVRMIDAMKKDLNRSFDMTNLELMHYCLGLE</sequence>
<evidence type="ECO:0000259" key="1">
    <source>
        <dbReference type="Pfam" id="PF07727"/>
    </source>
</evidence>
<evidence type="ECO:0000313" key="3">
    <source>
        <dbReference type="Proteomes" id="UP000824469"/>
    </source>
</evidence>
<organism evidence="2 3">
    <name type="scientific">Taxus chinensis</name>
    <name type="common">Chinese yew</name>
    <name type="synonym">Taxus wallichiana var. chinensis</name>
    <dbReference type="NCBI Taxonomy" id="29808"/>
    <lineage>
        <taxon>Eukaryota</taxon>
        <taxon>Viridiplantae</taxon>
        <taxon>Streptophyta</taxon>
        <taxon>Embryophyta</taxon>
        <taxon>Tracheophyta</taxon>
        <taxon>Spermatophyta</taxon>
        <taxon>Pinopsida</taxon>
        <taxon>Pinidae</taxon>
        <taxon>Conifers II</taxon>
        <taxon>Cupressales</taxon>
        <taxon>Taxaceae</taxon>
        <taxon>Taxus</taxon>
    </lineage>
</organism>
<protein>
    <recommendedName>
        <fullName evidence="1">Reverse transcriptase Ty1/copia-type domain-containing protein</fullName>
    </recommendedName>
</protein>
<accession>A0AA38F6X1</accession>
<dbReference type="InterPro" id="IPR013103">
    <property type="entry name" value="RVT_2"/>
</dbReference>
<evidence type="ECO:0000313" key="2">
    <source>
        <dbReference type="EMBL" id="KAH9294714.1"/>
    </source>
</evidence>
<gene>
    <name evidence="2" type="ORF">KI387_038302</name>
</gene>
<dbReference type="AlphaFoldDB" id="A0AA38F6X1"/>
<reference evidence="2 3" key="1">
    <citation type="journal article" date="2021" name="Nat. Plants">
        <title>The Taxus genome provides insights into paclitaxel biosynthesis.</title>
        <authorList>
            <person name="Xiong X."/>
            <person name="Gou J."/>
            <person name="Liao Q."/>
            <person name="Li Y."/>
            <person name="Zhou Q."/>
            <person name="Bi G."/>
            <person name="Li C."/>
            <person name="Du R."/>
            <person name="Wang X."/>
            <person name="Sun T."/>
            <person name="Guo L."/>
            <person name="Liang H."/>
            <person name="Lu P."/>
            <person name="Wu Y."/>
            <person name="Zhang Z."/>
            <person name="Ro D.K."/>
            <person name="Shang Y."/>
            <person name="Huang S."/>
            <person name="Yan J."/>
        </authorList>
    </citation>
    <scope>NUCLEOTIDE SEQUENCE [LARGE SCALE GENOMIC DNA]</scope>
    <source>
        <strain evidence="2">Ta-2019</strain>
    </source>
</reference>
<name>A0AA38F6X1_TAXCH</name>
<dbReference type="Pfam" id="PF07727">
    <property type="entry name" value="RVT_2"/>
    <property type="match status" value="1"/>
</dbReference>
<feature type="non-terminal residue" evidence="2">
    <location>
        <position position="82"/>
    </location>
</feature>